<gene>
    <name evidence="2" type="ORF">AB7878_17710</name>
</gene>
<dbReference type="EMBL" id="JBGBPY010000001">
    <property type="protein sequence ID" value="MEY2184253.1"/>
    <property type="molecule type" value="Genomic_DNA"/>
</dbReference>
<organism evidence="2 3">
    <name type="scientific">Rhodanobacter humi</name>
    <dbReference type="NCBI Taxonomy" id="1888173"/>
    <lineage>
        <taxon>Bacteria</taxon>
        <taxon>Pseudomonadati</taxon>
        <taxon>Pseudomonadota</taxon>
        <taxon>Gammaproteobacteria</taxon>
        <taxon>Lysobacterales</taxon>
        <taxon>Rhodanobacteraceae</taxon>
        <taxon>Rhodanobacter</taxon>
    </lineage>
</organism>
<keyword evidence="3" id="KW-1185">Reference proteome</keyword>
<reference evidence="2 3" key="1">
    <citation type="submission" date="2024-07" db="EMBL/GenBank/DDBJ databases">
        <title>Molecular mechanisms and environmental adaptations of flagellar loss and biofilm growth of Rhodanobacter under environmental stress.</title>
        <authorList>
            <person name="Chen M."/>
        </authorList>
    </citation>
    <scope>NUCLEOTIDE SEQUENCE [LARGE SCALE GENOMIC DNA]</scope>
    <source>
        <strain evidence="2 3">RS22</strain>
    </source>
</reference>
<feature type="domain" description="SseB protein N-terminal" evidence="1">
    <location>
        <begin position="28"/>
        <end position="123"/>
    </location>
</feature>
<evidence type="ECO:0000259" key="1">
    <source>
        <dbReference type="Pfam" id="PF07179"/>
    </source>
</evidence>
<name>A0ABV4AXC9_9GAMM</name>
<dbReference type="Pfam" id="PF07179">
    <property type="entry name" value="SseB"/>
    <property type="match status" value="1"/>
</dbReference>
<comment type="caution">
    <text evidence="2">The sequence shown here is derived from an EMBL/GenBank/DDBJ whole genome shotgun (WGS) entry which is preliminary data.</text>
</comment>
<dbReference type="InterPro" id="IPR009839">
    <property type="entry name" value="SseB_N"/>
</dbReference>
<protein>
    <submittedName>
        <fullName evidence="2">SseB family protein</fullName>
    </submittedName>
</protein>
<evidence type="ECO:0000313" key="3">
    <source>
        <dbReference type="Proteomes" id="UP001562159"/>
    </source>
</evidence>
<evidence type="ECO:0000313" key="2">
    <source>
        <dbReference type="EMBL" id="MEY2184253.1"/>
    </source>
</evidence>
<dbReference type="Proteomes" id="UP001562159">
    <property type="component" value="Unassembled WGS sequence"/>
</dbReference>
<accession>A0ABV4AXC9</accession>
<sequence length="248" mass="26984">MPKVAGSPLDALFEAARVASTPADIMDAEQAFYKALMEATVYAHVPTEPAPPDRIRFVQFIRPDNGQTVLPFFSDREQAEVVAAAGKVMIVAMAGRRLFELTRGATLMLNPNRDQLTFYPPEIGALLEGRPLGVFSKETLGANEQVGVCLPSVPTDALVLALRALYEREPSVRAGYLVEAHRGPDDSDVFLLLTLVVTKGNTERIVQLTTLELSSVSPPLALPVTMMCVLPDEPLPELCHHGIQFYGT</sequence>
<proteinExistence type="predicted"/>